<name>A0A2S6N1S8_RHOGL</name>
<organism evidence="1 2">
    <name type="scientific">Rhodopila globiformis</name>
    <name type="common">Rhodopseudomonas globiformis</name>
    <dbReference type="NCBI Taxonomy" id="1071"/>
    <lineage>
        <taxon>Bacteria</taxon>
        <taxon>Pseudomonadati</taxon>
        <taxon>Pseudomonadota</taxon>
        <taxon>Alphaproteobacteria</taxon>
        <taxon>Acetobacterales</taxon>
        <taxon>Acetobacteraceae</taxon>
        <taxon>Rhodopila</taxon>
    </lineage>
</organism>
<sequence length="126" mass="14295">MSLTHNPALTGQIIGLAMRVHTHLGPGLLESVYERCLWYEFDHNNVPYARQVALSLHYDSVMLDCGYRADLIVDNEVLLEIKAVETILPLHEAQLQTYLRLSGCRVGLLLNFNTVSLKHGIRRRAL</sequence>
<evidence type="ECO:0000313" key="1">
    <source>
        <dbReference type="EMBL" id="PPQ28575.1"/>
    </source>
</evidence>
<dbReference type="OrthoDB" id="7172915at2"/>
<gene>
    <name evidence="1" type="ORF">CCS01_24040</name>
</gene>
<comment type="caution">
    <text evidence="1">The sequence shown here is derived from an EMBL/GenBank/DDBJ whole genome shotgun (WGS) entry which is preliminary data.</text>
</comment>
<dbReference type="Pfam" id="PF13366">
    <property type="entry name" value="PDDEXK_3"/>
    <property type="match status" value="1"/>
</dbReference>
<dbReference type="Proteomes" id="UP000239724">
    <property type="component" value="Unassembled WGS sequence"/>
</dbReference>
<keyword evidence="2" id="KW-1185">Reference proteome</keyword>
<dbReference type="RefSeq" id="WP_104521362.1">
    <property type="nucleotide sequence ID" value="NZ_NHRY01000241.1"/>
</dbReference>
<reference evidence="1 2" key="1">
    <citation type="journal article" date="2018" name="Arch. Microbiol.">
        <title>New insights into the metabolic potential of the phototrophic purple bacterium Rhodopila globiformis DSM 161(T) from its draft genome sequence and evidence for a vanadium-dependent nitrogenase.</title>
        <authorList>
            <person name="Imhoff J.F."/>
            <person name="Rahn T."/>
            <person name="Kunzel S."/>
            <person name="Neulinger S.C."/>
        </authorList>
    </citation>
    <scope>NUCLEOTIDE SEQUENCE [LARGE SCALE GENOMIC DNA]</scope>
    <source>
        <strain evidence="1 2">DSM 161</strain>
    </source>
</reference>
<accession>A0A2S6N1S8</accession>
<dbReference type="EMBL" id="NHRY01000241">
    <property type="protein sequence ID" value="PPQ28575.1"/>
    <property type="molecule type" value="Genomic_DNA"/>
</dbReference>
<dbReference type="NCBIfam" id="TIGR04256">
    <property type="entry name" value="GxxExxY"/>
    <property type="match status" value="1"/>
</dbReference>
<proteinExistence type="predicted"/>
<protein>
    <submittedName>
        <fullName evidence="1">GxxExxY protein</fullName>
    </submittedName>
</protein>
<evidence type="ECO:0000313" key="2">
    <source>
        <dbReference type="Proteomes" id="UP000239724"/>
    </source>
</evidence>
<dbReference type="InterPro" id="IPR026350">
    <property type="entry name" value="GxxExxY"/>
</dbReference>
<dbReference type="AlphaFoldDB" id="A0A2S6N1S8"/>